<dbReference type="GO" id="GO:0031012">
    <property type="term" value="C:extracellular matrix"/>
    <property type="evidence" value="ECO:0007669"/>
    <property type="project" value="TreeGrafter"/>
</dbReference>
<evidence type="ECO:0000313" key="6">
    <source>
        <dbReference type="EMBL" id="EGV64864.1"/>
    </source>
</evidence>
<dbReference type="PANTHER" id="PTHR24373">
    <property type="entry name" value="SLIT RELATED LEUCINE-RICH REPEAT NEURONAL PROTEIN"/>
    <property type="match status" value="1"/>
</dbReference>
<keyword evidence="4" id="KW-0175">Coiled coil</keyword>
<feature type="region of interest" description="Disordered" evidence="5">
    <location>
        <begin position="762"/>
        <end position="786"/>
    </location>
</feature>
<dbReference type="Gene3D" id="3.80.10.10">
    <property type="entry name" value="Ribonuclease Inhibitor"/>
    <property type="match status" value="1"/>
</dbReference>
<feature type="compositionally biased region" description="Low complexity" evidence="5">
    <location>
        <begin position="394"/>
        <end position="415"/>
    </location>
</feature>
<dbReference type="InterPro" id="IPR001611">
    <property type="entry name" value="Leu-rich_rpt"/>
</dbReference>
<name>G3B127_CANTC</name>
<accession>G3B127</accession>
<dbReference type="PANTHER" id="PTHR24373:SF384">
    <property type="entry name" value="LEUCINE RICH REPEAT CONTAINING 38"/>
    <property type="match status" value="1"/>
</dbReference>
<dbReference type="AlphaFoldDB" id="G3B127"/>
<dbReference type="InterPro" id="IPR019487">
    <property type="entry name" value="RAM_signalling_pathway_SOG2"/>
</dbReference>
<dbReference type="Proteomes" id="UP000000707">
    <property type="component" value="Unassembled WGS sequence"/>
</dbReference>
<dbReference type="eggNOG" id="KOG0619">
    <property type="taxonomic scope" value="Eukaryota"/>
</dbReference>
<evidence type="ECO:0000256" key="4">
    <source>
        <dbReference type="SAM" id="Coils"/>
    </source>
</evidence>
<dbReference type="STRING" id="590646.G3B127"/>
<dbReference type="SUPFAM" id="SSF52058">
    <property type="entry name" value="L domain-like"/>
    <property type="match status" value="1"/>
</dbReference>
<evidence type="ECO:0000256" key="1">
    <source>
        <dbReference type="ARBA" id="ARBA00022614"/>
    </source>
</evidence>
<keyword evidence="2" id="KW-0732">Signal</keyword>
<dbReference type="PROSITE" id="PS51450">
    <property type="entry name" value="LRR"/>
    <property type="match status" value="1"/>
</dbReference>
<keyword evidence="1" id="KW-0433">Leucine-rich repeat</keyword>
<gene>
    <name evidence="6" type="ORF">CANTEDRAFT_103514</name>
</gene>
<feature type="region of interest" description="Disordered" evidence="5">
    <location>
        <begin position="208"/>
        <end position="280"/>
    </location>
</feature>
<reference evidence="6 7" key="1">
    <citation type="journal article" date="2011" name="Proc. Natl. Acad. Sci. U.S.A.">
        <title>Comparative genomics of xylose-fermenting fungi for enhanced biofuel production.</title>
        <authorList>
            <person name="Wohlbach D.J."/>
            <person name="Kuo A."/>
            <person name="Sato T.K."/>
            <person name="Potts K.M."/>
            <person name="Salamov A.A."/>
            <person name="LaButti K.M."/>
            <person name="Sun H."/>
            <person name="Clum A."/>
            <person name="Pangilinan J.L."/>
            <person name="Lindquist E.A."/>
            <person name="Lucas S."/>
            <person name="Lapidus A."/>
            <person name="Jin M."/>
            <person name="Gunawan C."/>
            <person name="Balan V."/>
            <person name="Dale B.E."/>
            <person name="Jeffries T.W."/>
            <person name="Zinkel R."/>
            <person name="Barry K.W."/>
            <person name="Grigoriev I.V."/>
            <person name="Gasch A.P."/>
        </authorList>
    </citation>
    <scope>NUCLEOTIDE SEQUENCE [LARGE SCALE GENOMIC DNA]</scope>
    <source>
        <strain evidence="7">ATCC 10573 / BCRC 21748 / CBS 615 / JCM 9827 / NBRC 10315 / NRRL Y-1498 / VKM Y-70</strain>
    </source>
</reference>
<evidence type="ECO:0000256" key="2">
    <source>
        <dbReference type="ARBA" id="ARBA00022729"/>
    </source>
</evidence>
<dbReference type="Pfam" id="PF10428">
    <property type="entry name" value="SOG2"/>
    <property type="match status" value="2"/>
</dbReference>
<keyword evidence="7" id="KW-1185">Reference proteome</keyword>
<protein>
    <recommendedName>
        <fullName evidence="8">L domain-like protein</fullName>
    </recommendedName>
</protein>
<feature type="coiled-coil region" evidence="4">
    <location>
        <begin position="472"/>
        <end position="499"/>
    </location>
</feature>
<evidence type="ECO:0000313" key="7">
    <source>
        <dbReference type="Proteomes" id="UP000000707"/>
    </source>
</evidence>
<evidence type="ECO:0008006" key="8">
    <source>
        <dbReference type="Google" id="ProtNLM"/>
    </source>
</evidence>
<organism evidence="7">
    <name type="scientific">Candida tenuis (strain ATCC 10573 / BCRC 21748 / CBS 615 / JCM 9827 / NBRC 10315 / NRRL Y-1498 / VKM Y-70)</name>
    <name type="common">Yeast</name>
    <name type="synonym">Yamadazyma tenuis</name>
    <dbReference type="NCBI Taxonomy" id="590646"/>
    <lineage>
        <taxon>Eukaryota</taxon>
        <taxon>Fungi</taxon>
        <taxon>Dikarya</taxon>
        <taxon>Ascomycota</taxon>
        <taxon>Saccharomycotina</taxon>
        <taxon>Pichiomycetes</taxon>
        <taxon>Debaryomycetaceae</taxon>
        <taxon>Yamadazyma</taxon>
    </lineage>
</organism>
<feature type="compositionally biased region" description="Low complexity" evidence="5">
    <location>
        <begin position="214"/>
        <end position="232"/>
    </location>
</feature>
<keyword evidence="3" id="KW-0677">Repeat</keyword>
<evidence type="ECO:0000256" key="5">
    <source>
        <dbReference type="SAM" id="MobiDB-lite"/>
    </source>
</evidence>
<evidence type="ECO:0000256" key="3">
    <source>
        <dbReference type="ARBA" id="ARBA00022737"/>
    </source>
</evidence>
<dbReference type="OrthoDB" id="1394818at2759"/>
<dbReference type="InterPro" id="IPR032675">
    <property type="entry name" value="LRR_dom_sf"/>
</dbReference>
<dbReference type="InterPro" id="IPR050328">
    <property type="entry name" value="Dev_Immune_Receptor"/>
</dbReference>
<feature type="region of interest" description="Disordered" evidence="5">
    <location>
        <begin position="391"/>
        <end position="429"/>
    </location>
</feature>
<dbReference type="InterPro" id="IPR003591">
    <property type="entry name" value="Leu-rich_rpt_typical-subtyp"/>
</dbReference>
<dbReference type="EMBL" id="GL996515">
    <property type="protein sequence ID" value="EGV64864.1"/>
    <property type="molecule type" value="Genomic_DNA"/>
</dbReference>
<dbReference type="SMART" id="SM00369">
    <property type="entry name" value="LRR_TYP"/>
    <property type="match status" value="3"/>
</dbReference>
<feature type="compositionally biased region" description="Low complexity" evidence="5">
    <location>
        <begin position="327"/>
        <end position="339"/>
    </location>
</feature>
<feature type="region of interest" description="Disordered" evidence="5">
    <location>
        <begin position="312"/>
        <end position="343"/>
    </location>
</feature>
<proteinExistence type="predicted"/>
<dbReference type="HOGENOM" id="CLU_011502_0_0_1"/>
<sequence length="841" mass="92440">MSLPLLSGRSAVFDFVSDQHEVLKQKRSLKLNSLKTHLPNLSLSDIFEYLYQYINSYDPPLEIESISLAANGLESFPLNFKLLTKNLSYLDLHNNNFSELPQDIYDLTQLEFLDLSSNRLFHLSRSRMGQMVNLKLLSLQNNKFRYLPPVLGSLPSLNLIEISDNPLVQPSLEMIQRLQKQSSEHEWVSQLKSYLISNAAAIESKIYDTPQPAPRSTPSASTVSTSSTPQASRSKNISETKTRASKAARRMGLIIKKPDEISSNQSDDSRDTDQIDFASPLTFPNSSSSIDSSFNLVSPPPAVGTTTVSTLATASNSDGGDSPPATPTISAPPSRPTARPRSRSNTLLEIDRMLENSDGVDTEHKSGAYFRRLSTLAEVPVDQNLPYRFHQTHSSISNGSNPSSRNGSPFGSSLSDLSPSKPARKYSESDTNSLIGVSRKVLFAFSELHSSVRRFSGFCSDKKVTIKMVSFLYSAKANIDTLVENLELMEENSNNLDKIFESLNTCIQSFKSIMGLLSDNFASFVNKIDICFIRMLYLTVYGSFNEILNAYKILVPSASFRVQDKPKMGLSINTTSESSDEVDAKLYESIEIATSKAQDVYGELTRAISKSAIASANSNSDSSSSEGAIGPQVAVKVKELTSVCVSSIDIIKRIKTKLITIRNDPNYSTKKLFWDDINLFLKAIIQTFSAVKNLMKDLPILNEIRSSMSTLTKSTKDVTILLEASSYKSISNDYNGSGVGPHPPPLSAIPSVSNIFTPLSAHPTVSSSHTNLPQAQGPPQMQSHSTLAASPILTPSMSMEGPHPSQSTGQYYASNGMNPFDGLIMVNSERQSERERERHAD</sequence>